<reference evidence="2 3" key="1">
    <citation type="journal article" date="2010" name="Nature">
        <title>Comparative genomics reveals mobile pathogenicity chromosomes in Fusarium.</title>
        <authorList>
            <person name="Ma L.J."/>
            <person name="van der Does H.C."/>
            <person name="Borkovich K.A."/>
            <person name="Coleman J.J."/>
            <person name="Daboussi M.J."/>
            <person name="Di Pietro A."/>
            <person name="Dufresne M."/>
            <person name="Freitag M."/>
            <person name="Grabherr M."/>
            <person name="Henrissat B."/>
            <person name="Houterman P.M."/>
            <person name="Kang S."/>
            <person name="Shim W.B."/>
            <person name="Woloshuk C."/>
            <person name="Xie X."/>
            <person name="Xu J.R."/>
            <person name="Antoniw J."/>
            <person name="Baker S.E."/>
            <person name="Bluhm B.H."/>
            <person name="Breakspear A."/>
            <person name="Brown D.W."/>
            <person name="Butchko R.A."/>
            <person name="Chapman S."/>
            <person name="Coulson R."/>
            <person name="Coutinho P.M."/>
            <person name="Danchin E.G."/>
            <person name="Diener A."/>
            <person name="Gale L.R."/>
            <person name="Gardiner D.M."/>
            <person name="Goff S."/>
            <person name="Hammond-Kosack K.E."/>
            <person name="Hilburn K."/>
            <person name="Hua-Van A."/>
            <person name="Jonkers W."/>
            <person name="Kazan K."/>
            <person name="Kodira C.D."/>
            <person name="Koehrsen M."/>
            <person name="Kumar L."/>
            <person name="Lee Y.H."/>
            <person name="Li L."/>
            <person name="Manners J.M."/>
            <person name="Miranda-Saavedra D."/>
            <person name="Mukherjee M."/>
            <person name="Park G."/>
            <person name="Park J."/>
            <person name="Park S.Y."/>
            <person name="Proctor R.H."/>
            <person name="Regev A."/>
            <person name="Ruiz-Roldan M.C."/>
            <person name="Sain D."/>
            <person name="Sakthikumar S."/>
            <person name="Sykes S."/>
            <person name="Schwartz D.C."/>
            <person name="Turgeon B.G."/>
            <person name="Wapinski I."/>
            <person name="Yoder O."/>
            <person name="Young S."/>
            <person name="Zeng Q."/>
            <person name="Zhou S."/>
            <person name="Galagan J."/>
            <person name="Cuomo C.A."/>
            <person name="Kistler H.C."/>
            <person name="Rep M."/>
        </authorList>
    </citation>
    <scope>NUCLEOTIDE SEQUENCE [LARGE SCALE GENOMIC DNA]</scope>
    <source>
        <strain evidence="3">M3125 / FGSC 7600</strain>
    </source>
</reference>
<feature type="region of interest" description="Disordered" evidence="1">
    <location>
        <begin position="1"/>
        <end position="25"/>
    </location>
</feature>
<dbReference type="EMBL" id="CM000578">
    <property type="protein sequence ID" value="EWG37516.1"/>
    <property type="molecule type" value="Genomic_DNA"/>
</dbReference>
<dbReference type="Proteomes" id="UP000009096">
    <property type="component" value="Chromosome 1"/>
</dbReference>
<evidence type="ECO:0000256" key="1">
    <source>
        <dbReference type="SAM" id="MobiDB-lite"/>
    </source>
</evidence>
<keyword evidence="3" id="KW-1185">Reference proteome</keyword>
<evidence type="ECO:0000313" key="3">
    <source>
        <dbReference type="Proteomes" id="UP000009096"/>
    </source>
</evidence>
<organism evidence="2 3">
    <name type="scientific">Gibberella moniliformis (strain M3125 / FGSC 7600)</name>
    <name type="common">Maize ear and stalk rot fungus</name>
    <name type="synonym">Fusarium verticillioides</name>
    <dbReference type="NCBI Taxonomy" id="334819"/>
    <lineage>
        <taxon>Eukaryota</taxon>
        <taxon>Fungi</taxon>
        <taxon>Dikarya</taxon>
        <taxon>Ascomycota</taxon>
        <taxon>Pezizomycotina</taxon>
        <taxon>Sordariomycetes</taxon>
        <taxon>Hypocreomycetidae</taxon>
        <taxon>Hypocreales</taxon>
        <taxon>Nectriaceae</taxon>
        <taxon>Fusarium</taxon>
        <taxon>Fusarium fujikuroi species complex</taxon>
    </lineage>
</organism>
<accession>W7LG19</accession>
<dbReference type="KEGG" id="fvr:FVEG_14777"/>
<evidence type="ECO:0000313" key="2">
    <source>
        <dbReference type="EMBL" id="EWG37516.1"/>
    </source>
</evidence>
<dbReference type="VEuPathDB" id="FungiDB:FVEG_14777"/>
<dbReference type="EMBL" id="DS022242">
    <property type="protein sequence ID" value="EWG37516.1"/>
    <property type="molecule type" value="Genomic_DNA"/>
</dbReference>
<protein>
    <submittedName>
        <fullName evidence="2">Uncharacterized protein</fullName>
    </submittedName>
</protein>
<dbReference type="AlphaFoldDB" id="W7LG19"/>
<sequence>MPSNKRKAFSELSNNAKTKTLRGKKAEHSAVKEILSQIDDIPGDQEEEYALASKDEFDWEDDDDEPISWKKIKSLMHLQDKLARLLRPT</sequence>
<dbReference type="RefSeq" id="XP_018743707.1">
    <property type="nucleotide sequence ID" value="XM_018903762.1"/>
</dbReference>
<name>W7LG19_GIBM7</name>
<dbReference type="GeneID" id="30071653"/>
<gene>
    <name evidence="2" type="ORF">FVEG_14777</name>
</gene>
<proteinExistence type="predicted"/>